<feature type="compositionally biased region" description="Polar residues" evidence="12">
    <location>
        <begin position="76"/>
        <end position="97"/>
    </location>
</feature>
<evidence type="ECO:0000256" key="6">
    <source>
        <dbReference type="ARBA" id="ARBA00022968"/>
    </source>
</evidence>
<dbReference type="GO" id="GO:0016758">
    <property type="term" value="F:hexosyltransferase activity"/>
    <property type="evidence" value="ECO:0007669"/>
    <property type="project" value="InterPro"/>
</dbReference>
<keyword evidence="6 11" id="KW-0735">Signal-anchor</keyword>
<comment type="subcellular location">
    <subcellularLocation>
        <location evidence="1 11">Golgi apparatus membrane</location>
        <topology evidence="1 11">Single-pass type II membrane protein</topology>
    </subcellularLocation>
</comment>
<comment type="caution">
    <text evidence="13">The sequence shown here is derived from an EMBL/GenBank/DDBJ whole genome shotgun (WGS) entry which is preliminary data.</text>
</comment>
<dbReference type="Proteomes" id="UP000749559">
    <property type="component" value="Unassembled WGS sequence"/>
</dbReference>
<feature type="region of interest" description="Disordered" evidence="12">
    <location>
        <begin position="466"/>
        <end position="485"/>
    </location>
</feature>
<dbReference type="PANTHER" id="PTHR11214">
    <property type="entry name" value="BETA-1,3-N-ACETYLGLUCOSAMINYLTRANSFERASE"/>
    <property type="match status" value="1"/>
</dbReference>
<dbReference type="Gene3D" id="3.90.550.50">
    <property type="match status" value="1"/>
</dbReference>
<evidence type="ECO:0000256" key="11">
    <source>
        <dbReference type="RuleBase" id="RU363063"/>
    </source>
</evidence>
<keyword evidence="3 11" id="KW-0328">Glycosyltransferase</keyword>
<evidence type="ECO:0000256" key="1">
    <source>
        <dbReference type="ARBA" id="ARBA00004323"/>
    </source>
</evidence>
<dbReference type="GO" id="GO:0000139">
    <property type="term" value="C:Golgi membrane"/>
    <property type="evidence" value="ECO:0007669"/>
    <property type="project" value="UniProtKB-SubCell"/>
</dbReference>
<dbReference type="InterPro" id="IPR002659">
    <property type="entry name" value="Glyco_trans_31"/>
</dbReference>
<evidence type="ECO:0000256" key="7">
    <source>
        <dbReference type="ARBA" id="ARBA00022989"/>
    </source>
</evidence>
<evidence type="ECO:0000256" key="12">
    <source>
        <dbReference type="SAM" id="MobiDB-lite"/>
    </source>
</evidence>
<dbReference type="EMBL" id="CAIIXF020000011">
    <property type="protein sequence ID" value="CAH1799492.1"/>
    <property type="molecule type" value="Genomic_DNA"/>
</dbReference>
<feature type="compositionally biased region" description="Polar residues" evidence="12">
    <location>
        <begin position="105"/>
        <end position="132"/>
    </location>
</feature>
<gene>
    <name evidence="13" type="ORF">OFUS_LOCUS23500</name>
</gene>
<keyword evidence="4" id="KW-0808">Transferase</keyword>
<keyword evidence="10" id="KW-0325">Glycoprotein</keyword>
<accession>A0A8J1TBF7</accession>
<dbReference type="Pfam" id="PF01762">
    <property type="entry name" value="Galactosyl_T"/>
    <property type="match status" value="1"/>
</dbReference>
<evidence type="ECO:0000256" key="9">
    <source>
        <dbReference type="ARBA" id="ARBA00023136"/>
    </source>
</evidence>
<evidence type="ECO:0000313" key="14">
    <source>
        <dbReference type="Proteomes" id="UP000749559"/>
    </source>
</evidence>
<comment type="similarity">
    <text evidence="2 11">Belongs to the glycosyltransferase 31 family.</text>
</comment>
<proteinExistence type="inferred from homology"/>
<dbReference type="AlphaFoldDB" id="A0A8J1TBF7"/>
<evidence type="ECO:0000256" key="2">
    <source>
        <dbReference type="ARBA" id="ARBA00008661"/>
    </source>
</evidence>
<sequence length="485" mass="56040">MIKIFKIFMFVLCIVSIMITSLGLYLENMTIQAPKCQQDHISVEYTRRGQFINVNEIKERQKREPDNDTTVGIELNGNNKTQTVQQPSKGQQDQLSVGYTRRGTLKNTNGINEHEGNATNNERNSSKANNTSTALTKNNSLLLDKQINKQTTVNTSSIFLDYQQVLKNSNFSMNRTVNISELRPDRCDACFPQSSYIYKNDNLCSTNNSTNNSTTQVKLLVIIFTLHHETETRDMLRKTWTSISIGNTRELRYVFLLGKHMDPKWNVRTVAEAIIYGDILMNDFMDEYENLTLKTMSGLKWATEFCSNAEYVMKTDTDMWVNTPRLLKFIDSFKIENEIIGKCPGYLKPQRKVLSKYYVSPEQYPHLLFPHFCSGTGYVTTMKVAKDIVEVSPNIPFFFLEDVYVALCNEALGYKVRSVKGFNTKRMNLNVCGYKHIFTSHHIIKGEIEKVWNINYEDKTFQQKYDPFPKKENQTDLQMGDPFPH</sequence>
<keyword evidence="9 11" id="KW-0472">Membrane</keyword>
<feature type="transmembrane region" description="Helical" evidence="11">
    <location>
        <begin position="7"/>
        <end position="26"/>
    </location>
</feature>
<dbReference type="PANTHER" id="PTHR11214:SF314">
    <property type="entry name" value="HEXOSYLTRANSFERASE"/>
    <property type="match status" value="1"/>
</dbReference>
<feature type="region of interest" description="Disordered" evidence="12">
    <location>
        <begin position="61"/>
        <end position="132"/>
    </location>
</feature>
<evidence type="ECO:0000256" key="10">
    <source>
        <dbReference type="ARBA" id="ARBA00023180"/>
    </source>
</evidence>
<dbReference type="GO" id="GO:0006493">
    <property type="term" value="P:protein O-linked glycosylation"/>
    <property type="evidence" value="ECO:0007669"/>
    <property type="project" value="TreeGrafter"/>
</dbReference>
<reference evidence="13" key="1">
    <citation type="submission" date="2022-03" db="EMBL/GenBank/DDBJ databases">
        <authorList>
            <person name="Martin C."/>
        </authorList>
    </citation>
    <scope>NUCLEOTIDE SEQUENCE</scope>
</reference>
<keyword evidence="8 11" id="KW-0333">Golgi apparatus</keyword>
<evidence type="ECO:0000256" key="3">
    <source>
        <dbReference type="ARBA" id="ARBA00022676"/>
    </source>
</evidence>
<keyword evidence="5 11" id="KW-0812">Transmembrane</keyword>
<keyword evidence="14" id="KW-1185">Reference proteome</keyword>
<evidence type="ECO:0000313" key="13">
    <source>
        <dbReference type="EMBL" id="CAH1799492.1"/>
    </source>
</evidence>
<evidence type="ECO:0000256" key="4">
    <source>
        <dbReference type="ARBA" id="ARBA00022679"/>
    </source>
</evidence>
<dbReference type="OrthoDB" id="2139606at2759"/>
<name>A0A8J1TBF7_OWEFU</name>
<keyword evidence="7 11" id="KW-1133">Transmembrane helix</keyword>
<dbReference type="EC" id="2.4.1.-" evidence="11"/>
<organism evidence="13 14">
    <name type="scientific">Owenia fusiformis</name>
    <name type="common">Polychaete worm</name>
    <dbReference type="NCBI Taxonomy" id="6347"/>
    <lineage>
        <taxon>Eukaryota</taxon>
        <taxon>Metazoa</taxon>
        <taxon>Spiralia</taxon>
        <taxon>Lophotrochozoa</taxon>
        <taxon>Annelida</taxon>
        <taxon>Polychaeta</taxon>
        <taxon>Sedentaria</taxon>
        <taxon>Canalipalpata</taxon>
        <taxon>Sabellida</taxon>
        <taxon>Oweniida</taxon>
        <taxon>Oweniidae</taxon>
        <taxon>Owenia</taxon>
    </lineage>
</organism>
<evidence type="ECO:0000256" key="5">
    <source>
        <dbReference type="ARBA" id="ARBA00022692"/>
    </source>
</evidence>
<evidence type="ECO:0000256" key="8">
    <source>
        <dbReference type="ARBA" id="ARBA00023034"/>
    </source>
</evidence>
<dbReference type="FunFam" id="3.90.550.50:FF:000001">
    <property type="entry name" value="Hexosyltransferase"/>
    <property type="match status" value="1"/>
</dbReference>
<protein>
    <recommendedName>
        <fullName evidence="11">Hexosyltransferase</fullName>
        <ecNumber evidence="11">2.4.1.-</ecNumber>
    </recommendedName>
</protein>